<dbReference type="RefSeq" id="WP_043381322.1">
    <property type="nucleotide sequence ID" value="NZ_KN039947.1"/>
</dbReference>
<protein>
    <submittedName>
        <fullName evidence="2">Uncharacterized protein</fullName>
    </submittedName>
</protein>
<comment type="caution">
    <text evidence="2">The sequence shown here is derived from an EMBL/GenBank/DDBJ whole genome shotgun (WGS) entry which is preliminary data.</text>
</comment>
<name>A0A086MZR8_9ACTN</name>
<feature type="transmembrane region" description="Helical" evidence="1">
    <location>
        <begin position="87"/>
        <end position="104"/>
    </location>
</feature>
<accession>A0A086MZR8</accession>
<evidence type="ECO:0000313" key="3">
    <source>
        <dbReference type="Proteomes" id="UP000029095"/>
    </source>
</evidence>
<sequence>MTDKRDSWGTDRPVSWLPYGVAAMKGVFALALFRLFATPFSEEMFGEQWLPMPTWEWTLASLTPVLLIVVARRPADWSVISGERTTLRIALIFYLAYGLAFAAFQGKTVLRLSVAAGLGGLAGMRLLARKEPAHGS</sequence>
<dbReference type="EMBL" id="JNFQ01000002">
    <property type="protein sequence ID" value="KFG74386.1"/>
    <property type="molecule type" value="Genomic_DNA"/>
</dbReference>
<keyword evidence="1" id="KW-0472">Membrane</keyword>
<dbReference type="STRING" id="1915400.FM21_26925"/>
<evidence type="ECO:0000313" key="2">
    <source>
        <dbReference type="EMBL" id="KFG74386.1"/>
    </source>
</evidence>
<feature type="transmembrane region" description="Helical" evidence="1">
    <location>
        <begin position="110"/>
        <end position="128"/>
    </location>
</feature>
<dbReference type="Proteomes" id="UP000029095">
    <property type="component" value="Unassembled WGS sequence"/>
</dbReference>
<proteinExistence type="predicted"/>
<feature type="transmembrane region" description="Helical" evidence="1">
    <location>
        <begin position="16"/>
        <end position="37"/>
    </location>
</feature>
<keyword evidence="1" id="KW-1133">Transmembrane helix</keyword>
<keyword evidence="3" id="KW-1185">Reference proteome</keyword>
<gene>
    <name evidence="2" type="ORF">FM21_26925</name>
</gene>
<keyword evidence="1" id="KW-0812">Transmembrane</keyword>
<feature type="transmembrane region" description="Helical" evidence="1">
    <location>
        <begin position="57"/>
        <end position="75"/>
    </location>
</feature>
<dbReference type="HOGENOM" id="CLU_1874303_0_0_11"/>
<evidence type="ECO:0000256" key="1">
    <source>
        <dbReference type="SAM" id="Phobius"/>
    </source>
</evidence>
<dbReference type="AlphaFoldDB" id="A0A086MZR8"/>
<organism evidence="2 3">
    <name type="scientific">Streptomyces mutabilis</name>
    <dbReference type="NCBI Taxonomy" id="67332"/>
    <lineage>
        <taxon>Bacteria</taxon>
        <taxon>Bacillati</taxon>
        <taxon>Actinomycetota</taxon>
        <taxon>Actinomycetes</taxon>
        <taxon>Kitasatosporales</taxon>
        <taxon>Streptomycetaceae</taxon>
        <taxon>Streptomyces</taxon>
    </lineage>
</organism>
<reference evidence="2 3" key="1">
    <citation type="submission" date="2014-05" db="EMBL/GenBank/DDBJ databases">
        <title>Complete genome sequence of the Streptomyces mutabilis TRM45540.</title>
        <authorList>
            <person name="Luo X."/>
            <person name="Zhang L."/>
        </authorList>
    </citation>
    <scope>NUCLEOTIDE SEQUENCE [LARGE SCALE GENOMIC DNA]</scope>
    <source>
        <strain evidence="2 3">TRM45540</strain>
    </source>
</reference>